<reference evidence="2" key="2">
    <citation type="journal article" date="2021" name="PeerJ">
        <title>Extensive microbial diversity within the chicken gut microbiome revealed by metagenomics and culture.</title>
        <authorList>
            <person name="Gilroy R."/>
            <person name="Ravi A."/>
            <person name="Getino M."/>
            <person name="Pursley I."/>
            <person name="Horton D.L."/>
            <person name="Alikhan N.F."/>
            <person name="Baker D."/>
            <person name="Gharbi K."/>
            <person name="Hall N."/>
            <person name="Watson M."/>
            <person name="Adriaenssens E.M."/>
            <person name="Foster-Nyarko E."/>
            <person name="Jarju S."/>
            <person name="Secka A."/>
            <person name="Antonio M."/>
            <person name="Oren A."/>
            <person name="Chaudhuri R.R."/>
            <person name="La Ragione R."/>
            <person name="Hildebrand F."/>
            <person name="Pallen M.J."/>
        </authorList>
    </citation>
    <scope>NUCLEOTIDE SEQUENCE</scope>
    <source>
        <strain evidence="2">CHK191-8634</strain>
    </source>
</reference>
<accession>A0A9D1S1S5</accession>
<proteinExistence type="predicted"/>
<gene>
    <name evidence="2" type="ORF">IAB67_10070</name>
</gene>
<evidence type="ECO:0000256" key="1">
    <source>
        <dbReference type="SAM" id="MobiDB-lite"/>
    </source>
</evidence>
<organism evidence="2 3">
    <name type="scientific">Candidatus Ventrousia excrementavium</name>
    <dbReference type="NCBI Taxonomy" id="2840961"/>
    <lineage>
        <taxon>Bacteria</taxon>
        <taxon>Bacillati</taxon>
        <taxon>Bacillota</taxon>
        <taxon>Clostridia</taxon>
        <taxon>Eubacteriales</taxon>
        <taxon>Clostridiaceae</taxon>
        <taxon>Clostridiaceae incertae sedis</taxon>
        <taxon>Candidatus Ventrousia</taxon>
    </lineage>
</organism>
<reference evidence="2" key="1">
    <citation type="submission" date="2020-10" db="EMBL/GenBank/DDBJ databases">
        <authorList>
            <person name="Gilroy R."/>
        </authorList>
    </citation>
    <scope>NUCLEOTIDE SEQUENCE</scope>
    <source>
        <strain evidence="2">CHK191-8634</strain>
    </source>
</reference>
<sequence>MNNDNFNPYASPYANQNSGGAASSSLDAAMEPLAGGMESAPQSAQEAFYNSFSEVLAQSIGYFAVCEFLIGTGGLVEKYGILFAAGTNFVTLYNREDDSYTTCDLYSLKFVTFYNSRVQPPNFVPRQSGRSPQGGNMPNRYMR</sequence>
<name>A0A9D1S1S5_9CLOT</name>
<dbReference type="EMBL" id="DVMR01000077">
    <property type="protein sequence ID" value="HIU44630.1"/>
    <property type="molecule type" value="Genomic_DNA"/>
</dbReference>
<protein>
    <submittedName>
        <fullName evidence="2">Uncharacterized protein</fullName>
    </submittedName>
</protein>
<evidence type="ECO:0000313" key="3">
    <source>
        <dbReference type="Proteomes" id="UP000824073"/>
    </source>
</evidence>
<evidence type="ECO:0000313" key="2">
    <source>
        <dbReference type="EMBL" id="HIU44630.1"/>
    </source>
</evidence>
<feature type="region of interest" description="Disordered" evidence="1">
    <location>
        <begin position="122"/>
        <end position="143"/>
    </location>
</feature>
<dbReference type="Proteomes" id="UP000824073">
    <property type="component" value="Unassembled WGS sequence"/>
</dbReference>
<comment type="caution">
    <text evidence="2">The sequence shown here is derived from an EMBL/GenBank/DDBJ whole genome shotgun (WGS) entry which is preliminary data.</text>
</comment>
<dbReference type="AlphaFoldDB" id="A0A9D1S1S5"/>